<dbReference type="InterPro" id="IPR021457">
    <property type="entry name" value="DUF3108"/>
</dbReference>
<evidence type="ECO:0000313" key="1">
    <source>
        <dbReference type="EMBL" id="QIJ04590.1"/>
    </source>
</evidence>
<reference evidence="1 2" key="1">
    <citation type="submission" date="2019-11" db="EMBL/GenBank/DDBJ databases">
        <title>Complete Genome Sequence of Shewanella chilikensis Strain DC57, Isolated from Corroded Seal Rings at a floating production facility in Australia.</title>
        <authorList>
            <person name="Salgar-Chaparro S.J."/>
            <person name="Castillo-Villamizar G.A."/>
            <person name="Poehlein A."/>
            <person name="Daniel R."/>
            <person name="Machuca L."/>
        </authorList>
    </citation>
    <scope>NUCLEOTIDE SEQUENCE [LARGE SCALE GENOMIC DNA]</scope>
    <source>
        <strain evidence="1 2">DC57</strain>
    </source>
</reference>
<dbReference type="KEGG" id="schk:GII14_10800"/>
<name>A0A6G7LS58_9GAMM</name>
<dbReference type="Pfam" id="PF11306">
    <property type="entry name" value="DUF3108"/>
    <property type="match status" value="1"/>
</dbReference>
<protein>
    <submittedName>
        <fullName evidence="1">DUF3108 domain-containing protein</fullName>
    </submittedName>
</protein>
<organism evidence="1 2">
    <name type="scientific">Shewanella chilikensis</name>
    <dbReference type="NCBI Taxonomy" id="558541"/>
    <lineage>
        <taxon>Bacteria</taxon>
        <taxon>Pseudomonadati</taxon>
        <taxon>Pseudomonadota</taxon>
        <taxon>Gammaproteobacteria</taxon>
        <taxon>Alteromonadales</taxon>
        <taxon>Shewanellaceae</taxon>
        <taxon>Shewanella</taxon>
    </lineage>
</organism>
<dbReference type="AlphaFoldDB" id="A0A6G7LS58"/>
<accession>A0A6G7LS58</accession>
<dbReference type="EMBL" id="CP045857">
    <property type="protein sequence ID" value="QIJ04590.1"/>
    <property type="molecule type" value="Genomic_DNA"/>
</dbReference>
<gene>
    <name evidence="1" type="ORF">GII14_10800</name>
</gene>
<evidence type="ECO:0000313" key="2">
    <source>
        <dbReference type="Proteomes" id="UP000502117"/>
    </source>
</evidence>
<sequence length="265" mass="30318">MSGGRTWPLWSCPCRFNHRRLPLIRSLLLLILLLPLPLWAQTSPLAPHTAEYQVNYGEINLGGARFMLLPPEGDFYQYKLDSDLSLLVLSDKRHIRSEFTYQDGQLTPLRFSHQRTGTGPNFNEQIAFAKEQGKIFSRYKDEKSKLDYSGALYDALMVQLQFRLDLAAGKEPLAYELVKDNEIDDYSFKIVGKERMTLASGVYNTVKLEVVRDSTKRQTFIWMAPDLGWLPVRLTHFESGSKQLDIKLAKLSLGSEVNNQLAKTE</sequence>
<proteinExistence type="predicted"/>
<dbReference type="Proteomes" id="UP000502117">
    <property type="component" value="Chromosome"/>
</dbReference>